<accession>A0A822ZBD0</accession>
<evidence type="ECO:0000313" key="2">
    <source>
        <dbReference type="Proteomes" id="UP000607653"/>
    </source>
</evidence>
<proteinExistence type="predicted"/>
<evidence type="ECO:0000313" key="1">
    <source>
        <dbReference type="EMBL" id="DAD40759.1"/>
    </source>
</evidence>
<dbReference type="AlphaFoldDB" id="A0A822ZBD0"/>
<reference evidence="1 2" key="1">
    <citation type="journal article" date="2020" name="Mol. Biol. Evol.">
        <title>Distinct Expression and Methylation Patterns for Genes with Different Fates following a Single Whole-Genome Duplication in Flowering Plants.</title>
        <authorList>
            <person name="Shi T."/>
            <person name="Rahmani R.S."/>
            <person name="Gugger P.F."/>
            <person name="Wang M."/>
            <person name="Li H."/>
            <person name="Zhang Y."/>
            <person name="Li Z."/>
            <person name="Wang Q."/>
            <person name="Van de Peer Y."/>
            <person name="Marchal K."/>
            <person name="Chen J."/>
        </authorList>
    </citation>
    <scope>NUCLEOTIDE SEQUENCE [LARGE SCALE GENOMIC DNA]</scope>
    <source>
        <tissue evidence="1">Leaf</tissue>
    </source>
</reference>
<comment type="caution">
    <text evidence="1">The sequence shown here is derived from an EMBL/GenBank/DDBJ whole genome shotgun (WGS) entry which is preliminary data.</text>
</comment>
<protein>
    <submittedName>
        <fullName evidence="1">Uncharacterized protein</fullName>
    </submittedName>
</protein>
<keyword evidence="2" id="KW-1185">Reference proteome</keyword>
<sequence>MPVEAGKDVYGALLSACRIHNNIELAEKVVERLFILDPDNAGGREFTWWLVLLYR</sequence>
<dbReference type="EMBL" id="DUZY01000005">
    <property type="protein sequence ID" value="DAD40759.1"/>
    <property type="molecule type" value="Genomic_DNA"/>
</dbReference>
<dbReference type="Proteomes" id="UP000607653">
    <property type="component" value="Unassembled WGS sequence"/>
</dbReference>
<gene>
    <name evidence="1" type="ORF">HUJ06_015082</name>
</gene>
<organism evidence="1 2">
    <name type="scientific">Nelumbo nucifera</name>
    <name type="common">Sacred lotus</name>
    <dbReference type="NCBI Taxonomy" id="4432"/>
    <lineage>
        <taxon>Eukaryota</taxon>
        <taxon>Viridiplantae</taxon>
        <taxon>Streptophyta</taxon>
        <taxon>Embryophyta</taxon>
        <taxon>Tracheophyta</taxon>
        <taxon>Spermatophyta</taxon>
        <taxon>Magnoliopsida</taxon>
        <taxon>Proteales</taxon>
        <taxon>Nelumbonaceae</taxon>
        <taxon>Nelumbo</taxon>
    </lineage>
</organism>
<name>A0A822ZBD0_NELNU</name>